<reference evidence="3 4" key="1">
    <citation type="submission" date="2017-06" db="EMBL/GenBank/DDBJ databases">
        <title>Ant-infecting Ophiocordyceps genomes reveal a high diversity of potential behavioral manipulation genes and a possible major role for enterotoxins.</title>
        <authorList>
            <person name="De Bekker C."/>
            <person name="Evans H.C."/>
            <person name="Brachmann A."/>
            <person name="Hughes D.P."/>
        </authorList>
    </citation>
    <scope>NUCLEOTIDE SEQUENCE [LARGE SCALE GENOMIC DNA]</scope>
    <source>
        <strain evidence="3 4">Map16</strain>
    </source>
</reference>
<gene>
    <name evidence="3" type="ORF">CDD80_2938</name>
</gene>
<evidence type="ECO:0000313" key="4">
    <source>
        <dbReference type="Proteomes" id="UP000226431"/>
    </source>
</evidence>
<comment type="caution">
    <text evidence="3">The sequence shown here is derived from an EMBL/GenBank/DDBJ whole genome shotgun (WGS) entry which is preliminary data.</text>
</comment>
<dbReference type="AlphaFoldDB" id="A0A2C5Z0Y4"/>
<dbReference type="EMBL" id="NJES01000260">
    <property type="protein sequence ID" value="PHH74657.1"/>
    <property type="molecule type" value="Genomic_DNA"/>
</dbReference>
<evidence type="ECO:0000256" key="2">
    <source>
        <dbReference type="SAM" id="SignalP"/>
    </source>
</evidence>
<evidence type="ECO:0000256" key="1">
    <source>
        <dbReference type="SAM" id="MobiDB-lite"/>
    </source>
</evidence>
<keyword evidence="2" id="KW-0732">Signal</keyword>
<feature type="signal peptide" evidence="2">
    <location>
        <begin position="1"/>
        <end position="17"/>
    </location>
</feature>
<proteinExistence type="predicted"/>
<keyword evidence="4" id="KW-1185">Reference proteome</keyword>
<name>A0A2C5Z0Y4_9HYPO</name>
<protein>
    <submittedName>
        <fullName evidence="3">Uncharacterized protein</fullName>
    </submittedName>
</protein>
<dbReference type="Proteomes" id="UP000226431">
    <property type="component" value="Unassembled WGS sequence"/>
</dbReference>
<feature type="region of interest" description="Disordered" evidence="1">
    <location>
        <begin position="493"/>
        <end position="534"/>
    </location>
</feature>
<feature type="chain" id="PRO_5011999305" evidence="2">
    <location>
        <begin position="18"/>
        <end position="552"/>
    </location>
</feature>
<sequence>MLHPLLPLILTANAALGSMITHDHPVAQNFLSTLLENINLDWTTPPTSETNHISEKSCGMSIFKCARTLFKTKKTLVKRYPPLPGGWQMVDYRPNITAYFIPRLERGIMNLGDDDISFAADESTSTVDSATKGWQIGAQISGSLGLSVSASFSKSQSAGTSQTKGVSIQTTCRAGYDCRIETWTYHLRIEGYCQLRPIIDCDGEINPCQSMTGLMCDQYYDFRQRHCLTCSSASPFFHEKCQVQTPILDPAGRPFSRLVRISEKMSEWSDKGSDGQQPPEKAIKFEEGLYQLESGEWYDDTDQTYYGNLDDNWYHKPGFPNPDLSLGAAVRRVCKTLPCHREFAQLVGSRKLIPAECERHRKVPELTYRVEDIFFPSTPTCGRTTSKLRLQPSDFSSVCNCVMEKRYGDGDACPDCKMSSCYRELIHMYGGSVDMLKRQCQHGELSKAEPRFYDLPSFPFDSYCGQVVQYFHFKVDDFKSVCECVETNHALHQAKGSGSQGRHKTEASRSRTSRFKRQALDESKMPSRSQKKKTIWKGGAEVEIEFLDEAPI</sequence>
<dbReference type="OrthoDB" id="4928074at2759"/>
<accession>A0A2C5Z0Y4</accession>
<organism evidence="3 4">
    <name type="scientific">Ophiocordyceps camponoti-rufipedis</name>
    <dbReference type="NCBI Taxonomy" id="2004952"/>
    <lineage>
        <taxon>Eukaryota</taxon>
        <taxon>Fungi</taxon>
        <taxon>Dikarya</taxon>
        <taxon>Ascomycota</taxon>
        <taxon>Pezizomycotina</taxon>
        <taxon>Sordariomycetes</taxon>
        <taxon>Hypocreomycetidae</taxon>
        <taxon>Hypocreales</taxon>
        <taxon>Ophiocordycipitaceae</taxon>
        <taxon>Ophiocordyceps</taxon>
    </lineage>
</organism>
<evidence type="ECO:0000313" key="3">
    <source>
        <dbReference type="EMBL" id="PHH74657.1"/>
    </source>
</evidence>